<keyword evidence="3" id="KW-0238">DNA-binding</keyword>
<dbReference type="InterPro" id="IPR007627">
    <property type="entry name" value="RNA_pol_sigma70_r2"/>
</dbReference>
<sequence length="294" mass="32297">MSTTVHRAADVIIRTRGAAAAAGGAARAEPAPGGPALGARQAAWRQTDDLAWSLLNQLAGLAPDHDGRPRLRARVIELYLPLARHVAQRFRNRGEPFDDLVQVANLALIKAVDRFTVTYGVHFPAYAIPVITGELKRHFRDKCWAVRVPRRAQEAWLSISTVVEGLTHDLGRSPTVNDIATCLHLSEEAVIEGLEAGRGYRTVSLSAAPSGGNTTLGDMIGDDDRDLDQVEVRHALRPLLARLPQREQRIVALRFFGNRTQSQIAAELGLSQMHVSRLLRKSLQTLRRGLITED</sequence>
<dbReference type="InterPro" id="IPR013324">
    <property type="entry name" value="RNA_pol_sigma_r3/r4-like"/>
</dbReference>
<keyword evidence="4" id="KW-0804">Transcription</keyword>
<dbReference type="InterPro" id="IPR007630">
    <property type="entry name" value="RNA_pol_sigma70_r4"/>
</dbReference>
<dbReference type="InterPro" id="IPR000943">
    <property type="entry name" value="RNA_pol_sigma70"/>
</dbReference>
<proteinExistence type="predicted"/>
<evidence type="ECO:0000259" key="7">
    <source>
        <dbReference type="Pfam" id="PF04545"/>
    </source>
</evidence>
<dbReference type="PANTHER" id="PTHR30385">
    <property type="entry name" value="SIGMA FACTOR F FLAGELLAR"/>
    <property type="match status" value="1"/>
</dbReference>
<dbReference type="Pfam" id="PF04542">
    <property type="entry name" value="Sigma70_r2"/>
    <property type="match status" value="1"/>
</dbReference>
<evidence type="ECO:0000259" key="5">
    <source>
        <dbReference type="Pfam" id="PF04539"/>
    </source>
</evidence>
<gene>
    <name evidence="8" type="ORF">GCM10017581_051490</name>
</gene>
<evidence type="ECO:0000256" key="1">
    <source>
        <dbReference type="ARBA" id="ARBA00023015"/>
    </source>
</evidence>
<dbReference type="NCBIfam" id="TIGR02937">
    <property type="entry name" value="sigma70-ECF"/>
    <property type="match status" value="1"/>
</dbReference>
<dbReference type="NCBIfam" id="TIGR02980">
    <property type="entry name" value="SigBFG"/>
    <property type="match status" value="1"/>
</dbReference>
<feature type="domain" description="RNA polymerase sigma-70 region 3" evidence="5">
    <location>
        <begin position="155"/>
        <end position="224"/>
    </location>
</feature>
<evidence type="ECO:0000313" key="8">
    <source>
        <dbReference type="EMBL" id="GLL03404.1"/>
    </source>
</evidence>
<dbReference type="InterPro" id="IPR014284">
    <property type="entry name" value="RNA_pol_sigma-70_dom"/>
</dbReference>
<dbReference type="GO" id="GO:0003677">
    <property type="term" value="F:DNA binding"/>
    <property type="evidence" value="ECO:0007669"/>
    <property type="project" value="UniProtKB-KW"/>
</dbReference>
<reference evidence="8" key="1">
    <citation type="journal article" date="2014" name="Int. J. Syst. Evol. Microbiol.">
        <title>Complete genome sequence of Corynebacterium casei LMG S-19264T (=DSM 44701T), isolated from a smear-ripened cheese.</title>
        <authorList>
            <consortium name="US DOE Joint Genome Institute (JGI-PGF)"/>
            <person name="Walter F."/>
            <person name="Albersmeier A."/>
            <person name="Kalinowski J."/>
            <person name="Ruckert C."/>
        </authorList>
    </citation>
    <scope>NUCLEOTIDE SEQUENCE</scope>
    <source>
        <strain evidence="8">VKM Ac-1321</strain>
    </source>
</reference>
<dbReference type="SUPFAM" id="SSF88659">
    <property type="entry name" value="Sigma3 and sigma4 domains of RNA polymerase sigma factors"/>
    <property type="match status" value="2"/>
</dbReference>
<dbReference type="InterPro" id="IPR007624">
    <property type="entry name" value="RNA_pol_sigma70_r3"/>
</dbReference>
<comment type="caution">
    <text evidence="8">The sequence shown here is derived from an EMBL/GenBank/DDBJ whole genome shotgun (WGS) entry which is preliminary data.</text>
</comment>
<dbReference type="Pfam" id="PF04539">
    <property type="entry name" value="Sigma70_r3"/>
    <property type="match status" value="1"/>
</dbReference>
<dbReference type="Gene3D" id="1.10.10.10">
    <property type="entry name" value="Winged helix-like DNA-binding domain superfamily/Winged helix DNA-binding domain"/>
    <property type="match status" value="2"/>
</dbReference>
<dbReference type="AlphaFoldDB" id="A0A9W6NNG0"/>
<dbReference type="Pfam" id="PF04545">
    <property type="entry name" value="Sigma70_r4"/>
    <property type="match status" value="1"/>
</dbReference>
<dbReference type="CDD" id="cd06171">
    <property type="entry name" value="Sigma70_r4"/>
    <property type="match status" value="1"/>
</dbReference>
<feature type="domain" description="RNA polymerase sigma-70 region 2" evidence="6">
    <location>
        <begin position="76"/>
        <end position="142"/>
    </location>
</feature>
<dbReference type="Proteomes" id="UP001143480">
    <property type="component" value="Unassembled WGS sequence"/>
</dbReference>
<dbReference type="PANTHER" id="PTHR30385:SF4">
    <property type="entry name" value="RNA POLYMERASE SIGMA-E FACTOR"/>
    <property type="match status" value="1"/>
</dbReference>
<keyword evidence="9" id="KW-1185">Reference proteome</keyword>
<evidence type="ECO:0000259" key="6">
    <source>
        <dbReference type="Pfam" id="PF04542"/>
    </source>
</evidence>
<evidence type="ECO:0000313" key="9">
    <source>
        <dbReference type="Proteomes" id="UP001143480"/>
    </source>
</evidence>
<accession>A0A9W6NNG0</accession>
<evidence type="ECO:0008006" key="10">
    <source>
        <dbReference type="Google" id="ProtNLM"/>
    </source>
</evidence>
<keyword evidence="1" id="KW-0805">Transcription regulation</keyword>
<protein>
    <recommendedName>
        <fullName evidence="10">RNA polymerase sigma-B factor</fullName>
    </recommendedName>
</protein>
<organism evidence="8 9">
    <name type="scientific">Dactylosporangium matsuzakiense</name>
    <dbReference type="NCBI Taxonomy" id="53360"/>
    <lineage>
        <taxon>Bacteria</taxon>
        <taxon>Bacillati</taxon>
        <taxon>Actinomycetota</taxon>
        <taxon>Actinomycetes</taxon>
        <taxon>Micromonosporales</taxon>
        <taxon>Micromonosporaceae</taxon>
        <taxon>Dactylosporangium</taxon>
    </lineage>
</organism>
<reference evidence="8" key="2">
    <citation type="submission" date="2023-01" db="EMBL/GenBank/DDBJ databases">
        <authorList>
            <person name="Sun Q."/>
            <person name="Evtushenko L."/>
        </authorList>
    </citation>
    <scope>NUCLEOTIDE SEQUENCE</scope>
    <source>
        <strain evidence="8">VKM Ac-1321</strain>
    </source>
</reference>
<keyword evidence="2" id="KW-0731">Sigma factor</keyword>
<name>A0A9W6NNG0_9ACTN</name>
<dbReference type="GO" id="GO:0016987">
    <property type="term" value="F:sigma factor activity"/>
    <property type="evidence" value="ECO:0007669"/>
    <property type="project" value="UniProtKB-KW"/>
</dbReference>
<dbReference type="InterPro" id="IPR014322">
    <property type="entry name" value="RNA_pol_sigma-B/F/G"/>
</dbReference>
<evidence type="ECO:0000256" key="2">
    <source>
        <dbReference type="ARBA" id="ARBA00023082"/>
    </source>
</evidence>
<dbReference type="InterPro" id="IPR036388">
    <property type="entry name" value="WH-like_DNA-bd_sf"/>
</dbReference>
<dbReference type="InterPro" id="IPR013325">
    <property type="entry name" value="RNA_pol_sigma_r2"/>
</dbReference>
<dbReference type="RefSeq" id="WP_261961442.1">
    <property type="nucleotide sequence ID" value="NZ_BAAAXA010000001.1"/>
</dbReference>
<dbReference type="SUPFAM" id="SSF88946">
    <property type="entry name" value="Sigma2 domain of RNA polymerase sigma factors"/>
    <property type="match status" value="1"/>
</dbReference>
<evidence type="ECO:0000256" key="3">
    <source>
        <dbReference type="ARBA" id="ARBA00023125"/>
    </source>
</evidence>
<dbReference type="PRINTS" id="PR00046">
    <property type="entry name" value="SIGMA70FCT"/>
</dbReference>
<dbReference type="GO" id="GO:0006352">
    <property type="term" value="P:DNA-templated transcription initiation"/>
    <property type="evidence" value="ECO:0007669"/>
    <property type="project" value="InterPro"/>
</dbReference>
<evidence type="ECO:0000256" key="4">
    <source>
        <dbReference type="ARBA" id="ARBA00023163"/>
    </source>
</evidence>
<feature type="domain" description="RNA polymerase sigma-70 region 4" evidence="7">
    <location>
        <begin position="239"/>
        <end position="287"/>
    </location>
</feature>
<dbReference type="EMBL" id="BSFP01000033">
    <property type="protein sequence ID" value="GLL03404.1"/>
    <property type="molecule type" value="Genomic_DNA"/>
</dbReference>
<dbReference type="Gene3D" id="1.20.120.1810">
    <property type="match status" value="1"/>
</dbReference>